<feature type="signal peptide" evidence="1">
    <location>
        <begin position="1"/>
        <end position="21"/>
    </location>
</feature>
<dbReference type="AlphaFoldDB" id="A0A9X3DXS1"/>
<comment type="caution">
    <text evidence="2">The sequence shown here is derived from an EMBL/GenBank/DDBJ whole genome shotgun (WGS) entry which is preliminary data.</text>
</comment>
<dbReference type="RefSeq" id="WP_266336864.1">
    <property type="nucleotide sequence ID" value="NZ_JAPKNK010000001.1"/>
</dbReference>
<gene>
    <name evidence="2" type="ORF">OSH07_01675</name>
</gene>
<keyword evidence="1" id="KW-0732">Signal</keyword>
<keyword evidence="3" id="KW-1185">Reference proteome</keyword>
<protein>
    <submittedName>
        <fullName evidence="2">Copper chaperone PCu(A)C</fullName>
    </submittedName>
</protein>
<evidence type="ECO:0000256" key="1">
    <source>
        <dbReference type="SAM" id="SignalP"/>
    </source>
</evidence>
<dbReference type="InterPro" id="IPR007410">
    <property type="entry name" value="LpqE-like"/>
</dbReference>
<evidence type="ECO:0000313" key="3">
    <source>
        <dbReference type="Proteomes" id="UP001144805"/>
    </source>
</evidence>
<feature type="chain" id="PRO_5040854330" evidence="1">
    <location>
        <begin position="22"/>
        <end position="167"/>
    </location>
</feature>
<dbReference type="EMBL" id="JAPKNK010000001">
    <property type="protein sequence ID" value="MCX5567896.1"/>
    <property type="molecule type" value="Genomic_DNA"/>
</dbReference>
<reference evidence="2" key="1">
    <citation type="submission" date="2022-11" db="EMBL/GenBank/DDBJ databases">
        <title>Biodiversity and phylogenetic relationships of bacteria.</title>
        <authorList>
            <person name="Machado R.A.R."/>
            <person name="Bhat A."/>
            <person name="Loulou A."/>
            <person name="Kallel S."/>
        </authorList>
    </citation>
    <scope>NUCLEOTIDE SEQUENCE</scope>
    <source>
        <strain evidence="2">K-TC2</strain>
    </source>
</reference>
<evidence type="ECO:0000313" key="2">
    <source>
        <dbReference type="EMBL" id="MCX5567896.1"/>
    </source>
</evidence>
<accession>A0A9X3DXS1</accession>
<name>A0A9X3DXS1_9HYPH</name>
<organism evidence="2 3">
    <name type="scientific">Kaistia nematophila</name>
    <dbReference type="NCBI Taxonomy" id="2994654"/>
    <lineage>
        <taxon>Bacteria</taxon>
        <taxon>Pseudomonadati</taxon>
        <taxon>Pseudomonadota</taxon>
        <taxon>Alphaproteobacteria</taxon>
        <taxon>Hyphomicrobiales</taxon>
        <taxon>Kaistiaceae</taxon>
        <taxon>Kaistia</taxon>
    </lineage>
</organism>
<dbReference type="Proteomes" id="UP001144805">
    <property type="component" value="Unassembled WGS sequence"/>
</dbReference>
<dbReference type="Gene3D" id="2.60.40.1890">
    <property type="entry name" value="PCu(A)C copper chaperone"/>
    <property type="match status" value="1"/>
</dbReference>
<dbReference type="Pfam" id="PF04314">
    <property type="entry name" value="PCuAC"/>
    <property type="match status" value="1"/>
</dbReference>
<sequence>MRIFSRLLAAAILLAAPSAFAHEYKAGDIEIGHPWTRATPPAARVGGGYLTLINHGQTADRLLGGSSSASGRVEVHKMEVVDGVMKMRELADGLPIPPGETVKLEPGGFHLMLIDLKAPIREGEKVPVTLRFEHAGAVDVELAAGALGSPAMQHGAMDHGASHGGAN</sequence>
<proteinExistence type="predicted"/>
<dbReference type="InterPro" id="IPR036182">
    <property type="entry name" value="PCuAC_sf"/>
</dbReference>
<dbReference type="SUPFAM" id="SSF110087">
    <property type="entry name" value="DR1885-like metal-binding protein"/>
    <property type="match status" value="1"/>
</dbReference>
<dbReference type="PANTHER" id="PTHR36302">
    <property type="entry name" value="BLR7088 PROTEIN"/>
    <property type="match status" value="1"/>
</dbReference>
<dbReference type="InterPro" id="IPR058248">
    <property type="entry name" value="Lxx211020-like"/>
</dbReference>
<dbReference type="PANTHER" id="PTHR36302:SF1">
    <property type="entry name" value="COPPER CHAPERONE PCU(A)C"/>
    <property type="match status" value="1"/>
</dbReference>